<dbReference type="UniPathway" id="UPA00094"/>
<evidence type="ECO:0000256" key="9">
    <source>
        <dbReference type="RuleBase" id="RU364072"/>
    </source>
</evidence>
<evidence type="ECO:0000256" key="7">
    <source>
        <dbReference type="ARBA" id="ARBA00023160"/>
    </source>
</evidence>
<organism evidence="11 12">
    <name type="scientific">Nitratireductor indicus C115</name>
    <dbReference type="NCBI Taxonomy" id="1231190"/>
    <lineage>
        <taxon>Bacteria</taxon>
        <taxon>Pseudomonadati</taxon>
        <taxon>Pseudomonadota</taxon>
        <taxon>Alphaproteobacteria</taxon>
        <taxon>Hyphomicrobiales</taxon>
        <taxon>Phyllobacteriaceae</taxon>
        <taxon>Nitratireductor</taxon>
    </lineage>
</organism>
<keyword evidence="6 9" id="KW-0443">Lipid metabolism</keyword>
<dbReference type="Gene3D" id="2.40.50.100">
    <property type="match status" value="1"/>
</dbReference>
<name>K2NUC1_9HYPH</name>
<gene>
    <name evidence="11" type="ORF">NA8A_16446</name>
</gene>
<keyword evidence="7 9" id="KW-0275">Fatty acid biosynthesis</keyword>
<comment type="caution">
    <text evidence="11">The sequence shown here is derived from an EMBL/GenBank/DDBJ whole genome shotgun (WGS) entry which is preliminary data.</text>
</comment>
<reference evidence="11 12" key="1">
    <citation type="journal article" date="2012" name="J. Bacteriol.">
        <title>Genome Sequence of Nitratireductor indicus Type Strain C115.</title>
        <authorList>
            <person name="Lai Q."/>
            <person name="Li G."/>
            <person name="Yu Z."/>
            <person name="Shao Z."/>
        </authorList>
    </citation>
    <scope>NUCLEOTIDE SEQUENCE [LARGE SCALE GENOMIC DNA]</scope>
    <source>
        <strain evidence="11 12">C115</strain>
    </source>
</reference>
<dbReference type="RefSeq" id="WP_009451487.1">
    <property type="nucleotide sequence ID" value="NZ_AMSI01000011.1"/>
</dbReference>
<dbReference type="OrthoDB" id="9811735at2"/>
<evidence type="ECO:0000256" key="5">
    <source>
        <dbReference type="ARBA" id="ARBA00022832"/>
    </source>
</evidence>
<dbReference type="PROSITE" id="PS50968">
    <property type="entry name" value="BIOTINYL_LIPOYL"/>
    <property type="match status" value="1"/>
</dbReference>
<dbReference type="EMBL" id="AMSI01000011">
    <property type="protein sequence ID" value="EKF41459.1"/>
    <property type="molecule type" value="Genomic_DNA"/>
</dbReference>
<dbReference type="CDD" id="cd06850">
    <property type="entry name" value="biotinyl_domain"/>
    <property type="match status" value="1"/>
</dbReference>
<dbReference type="Pfam" id="PF00364">
    <property type="entry name" value="Biotin_lipoyl"/>
    <property type="match status" value="1"/>
</dbReference>
<comment type="function">
    <text evidence="1 9">This protein is a component of the acetyl coenzyme A carboxylase complex; first, biotin carboxylase catalyzes the carboxylation of the carrier protein and then the transcarboxylase transfers the carboxyl group to form malonyl-CoA.</text>
</comment>
<evidence type="ECO:0000256" key="3">
    <source>
        <dbReference type="ARBA" id="ARBA00017562"/>
    </source>
</evidence>
<dbReference type="PRINTS" id="PR01071">
    <property type="entry name" value="ACOABIOTINCC"/>
</dbReference>
<dbReference type="Proteomes" id="UP000007374">
    <property type="component" value="Unassembled WGS sequence"/>
</dbReference>
<dbReference type="SUPFAM" id="SSF51230">
    <property type="entry name" value="Single hybrid motif"/>
    <property type="match status" value="1"/>
</dbReference>
<dbReference type="STRING" id="721133.SAMN05216176_11117"/>
<dbReference type="InterPro" id="IPR000089">
    <property type="entry name" value="Biotin_lipoyl"/>
</dbReference>
<evidence type="ECO:0000256" key="4">
    <source>
        <dbReference type="ARBA" id="ARBA00022516"/>
    </source>
</evidence>
<proteinExistence type="predicted"/>
<dbReference type="PROSITE" id="PS00188">
    <property type="entry name" value="BIOTIN"/>
    <property type="match status" value="1"/>
</dbReference>
<evidence type="ECO:0000259" key="10">
    <source>
        <dbReference type="PROSITE" id="PS50968"/>
    </source>
</evidence>
<dbReference type="InterPro" id="IPR011053">
    <property type="entry name" value="Single_hybrid_motif"/>
</dbReference>
<comment type="pathway">
    <text evidence="2 9">Lipid metabolism; fatty acid biosynthesis.</text>
</comment>
<dbReference type="AlphaFoldDB" id="K2NUC1"/>
<keyword evidence="4 9" id="KW-0444">Lipid biosynthesis</keyword>
<keyword evidence="8 9" id="KW-0092">Biotin</keyword>
<dbReference type="InterPro" id="IPR001249">
    <property type="entry name" value="AcCoA_biotinCC"/>
</dbReference>
<dbReference type="InterPro" id="IPR001882">
    <property type="entry name" value="Biotin_BS"/>
</dbReference>
<feature type="domain" description="Lipoyl-binding" evidence="10">
    <location>
        <begin position="56"/>
        <end position="139"/>
    </location>
</feature>
<protein>
    <recommendedName>
        <fullName evidence="3 9">Biotin carboxyl carrier protein of acetyl-CoA carboxylase</fullName>
    </recommendedName>
</protein>
<sequence>MELDRIKAYVDLVRGGGIAELEITEGDKKIRVLAEAGTALCAPKPSEPPPAASLQIATNEVEGEIVPAPMLGIFFRRPGPEEAPFVEPGASVVSGQVLGIIEAMKTLNHVTAPYDGVVAAILAEDGGSVEYGSPLFRLS</sequence>
<evidence type="ECO:0000313" key="11">
    <source>
        <dbReference type="EMBL" id="EKF41459.1"/>
    </source>
</evidence>
<dbReference type="PATRIC" id="fig|1231190.3.peg.3402"/>
<dbReference type="InterPro" id="IPR050709">
    <property type="entry name" value="Biotin_Carboxyl_Carrier/Decarb"/>
</dbReference>
<accession>K2NUC1</accession>
<keyword evidence="5 9" id="KW-0276">Fatty acid metabolism</keyword>
<evidence type="ECO:0000256" key="2">
    <source>
        <dbReference type="ARBA" id="ARBA00005194"/>
    </source>
</evidence>
<dbReference type="GO" id="GO:0003989">
    <property type="term" value="F:acetyl-CoA carboxylase activity"/>
    <property type="evidence" value="ECO:0007669"/>
    <property type="project" value="InterPro"/>
</dbReference>
<keyword evidence="12" id="KW-1185">Reference proteome</keyword>
<dbReference type="GO" id="GO:0006633">
    <property type="term" value="P:fatty acid biosynthetic process"/>
    <property type="evidence" value="ECO:0007669"/>
    <property type="project" value="UniProtKB-UniPathway"/>
</dbReference>
<dbReference type="PANTHER" id="PTHR45266:SF3">
    <property type="entry name" value="OXALOACETATE DECARBOXYLASE ALPHA CHAIN"/>
    <property type="match status" value="1"/>
</dbReference>
<dbReference type="GO" id="GO:0009317">
    <property type="term" value="C:acetyl-CoA carboxylase complex"/>
    <property type="evidence" value="ECO:0007669"/>
    <property type="project" value="InterPro"/>
</dbReference>
<evidence type="ECO:0000256" key="8">
    <source>
        <dbReference type="ARBA" id="ARBA00023267"/>
    </source>
</evidence>
<dbReference type="eggNOG" id="COG0511">
    <property type="taxonomic scope" value="Bacteria"/>
</dbReference>
<evidence type="ECO:0000256" key="6">
    <source>
        <dbReference type="ARBA" id="ARBA00023098"/>
    </source>
</evidence>
<evidence type="ECO:0000256" key="1">
    <source>
        <dbReference type="ARBA" id="ARBA00003761"/>
    </source>
</evidence>
<dbReference type="PANTHER" id="PTHR45266">
    <property type="entry name" value="OXALOACETATE DECARBOXYLASE ALPHA CHAIN"/>
    <property type="match status" value="1"/>
</dbReference>
<evidence type="ECO:0000313" key="12">
    <source>
        <dbReference type="Proteomes" id="UP000007374"/>
    </source>
</evidence>